<dbReference type="GO" id="GO:0005886">
    <property type="term" value="C:plasma membrane"/>
    <property type="evidence" value="ECO:0000318"/>
    <property type="project" value="GO_Central"/>
</dbReference>
<dbReference type="PANTHER" id="PTHR43918:SF12">
    <property type="entry name" value="ACETYLCHOLINESTERASE 1"/>
    <property type="match status" value="1"/>
</dbReference>
<dbReference type="RefSeq" id="XP_011666594.1">
    <property type="nucleotide sequence ID" value="XM_011668292.2"/>
</dbReference>
<accession>A0A7M7GHM5</accession>
<keyword evidence="6" id="KW-0732">Signal</keyword>
<dbReference type="InParanoid" id="A0A7M7GHM5"/>
<dbReference type="PRINTS" id="PR00878">
    <property type="entry name" value="CHOLNESTRASE"/>
</dbReference>
<dbReference type="FunCoup" id="A0A7M7GHM5">
    <property type="interactions" value="229"/>
</dbReference>
<keyword evidence="2" id="KW-0719">Serine esterase</keyword>
<protein>
    <recommendedName>
        <fullName evidence="6">Carboxylic ester hydrolase</fullName>
        <ecNumber evidence="6">3.1.1.-</ecNumber>
    </recommendedName>
</protein>
<organism evidence="8 9">
    <name type="scientific">Strongylocentrotus purpuratus</name>
    <name type="common">Purple sea urchin</name>
    <dbReference type="NCBI Taxonomy" id="7668"/>
    <lineage>
        <taxon>Eukaryota</taxon>
        <taxon>Metazoa</taxon>
        <taxon>Echinodermata</taxon>
        <taxon>Eleutherozoa</taxon>
        <taxon>Echinozoa</taxon>
        <taxon>Echinoidea</taxon>
        <taxon>Euechinoidea</taxon>
        <taxon>Echinacea</taxon>
        <taxon>Camarodonta</taxon>
        <taxon>Echinidea</taxon>
        <taxon>Strongylocentrotidae</taxon>
        <taxon>Strongylocentrotus</taxon>
    </lineage>
</organism>
<dbReference type="FunFam" id="3.40.50.1820:FF:000029">
    <property type="entry name" value="Acetylcholinesterase"/>
    <property type="match status" value="1"/>
</dbReference>
<feature type="domain" description="Carboxylesterase type B" evidence="7">
    <location>
        <begin position="26"/>
        <end position="559"/>
    </location>
</feature>
<dbReference type="GO" id="GO:0005615">
    <property type="term" value="C:extracellular space"/>
    <property type="evidence" value="ECO:0000318"/>
    <property type="project" value="GO_Central"/>
</dbReference>
<dbReference type="EC" id="3.1.1.-" evidence="6"/>
<dbReference type="InterPro" id="IPR019826">
    <property type="entry name" value="Carboxylesterase_B_AS"/>
</dbReference>
<dbReference type="Proteomes" id="UP000007110">
    <property type="component" value="Unassembled WGS sequence"/>
</dbReference>
<dbReference type="PANTHER" id="PTHR43918">
    <property type="entry name" value="ACETYLCHOLINESTERASE"/>
    <property type="match status" value="1"/>
</dbReference>
<feature type="active site" description="Charge relay system" evidence="5">
    <location>
        <position position="468"/>
    </location>
</feature>
<dbReference type="EnsemblMetazoa" id="XM_003724649">
    <property type="protein sequence ID" value="XP_003724697"/>
    <property type="gene ID" value="LOC762935"/>
</dbReference>
<dbReference type="GeneID" id="762935"/>
<feature type="active site" description="Charge relay system" evidence="5">
    <location>
        <position position="355"/>
    </location>
</feature>
<feature type="active site" description="Acyl-ester intermediate" evidence="5">
    <location>
        <position position="224"/>
    </location>
</feature>
<dbReference type="OrthoDB" id="9000293at2759"/>
<dbReference type="RefSeq" id="XP_003724697.1">
    <property type="nucleotide sequence ID" value="XM_003724649.3"/>
</dbReference>
<dbReference type="ESTHER" id="strpu-ACHE1">
    <property type="family name" value="ACHE"/>
</dbReference>
<keyword evidence="9" id="KW-1185">Reference proteome</keyword>
<dbReference type="InterPro" id="IPR029058">
    <property type="entry name" value="AB_hydrolase_fold"/>
</dbReference>
<evidence type="ECO:0000259" key="7">
    <source>
        <dbReference type="Pfam" id="PF00135"/>
    </source>
</evidence>
<name>A0A7M7GHM5_STRPU</name>
<dbReference type="GO" id="GO:0019695">
    <property type="term" value="P:choline metabolic process"/>
    <property type="evidence" value="ECO:0000318"/>
    <property type="project" value="GO_Central"/>
</dbReference>
<reference evidence="9" key="1">
    <citation type="submission" date="2015-02" db="EMBL/GenBank/DDBJ databases">
        <title>Genome sequencing for Strongylocentrotus purpuratus.</title>
        <authorList>
            <person name="Murali S."/>
            <person name="Liu Y."/>
            <person name="Vee V."/>
            <person name="English A."/>
            <person name="Wang M."/>
            <person name="Skinner E."/>
            <person name="Han Y."/>
            <person name="Muzny D.M."/>
            <person name="Worley K.C."/>
            <person name="Gibbs R.A."/>
        </authorList>
    </citation>
    <scope>NUCLEOTIDE SEQUENCE</scope>
</reference>
<evidence type="ECO:0000256" key="5">
    <source>
        <dbReference type="PIRSR" id="PIRSR600997-1"/>
    </source>
</evidence>
<dbReference type="GO" id="GO:0006581">
    <property type="term" value="P:acetylcholine catabolic process"/>
    <property type="evidence" value="ECO:0000318"/>
    <property type="project" value="GO_Central"/>
</dbReference>
<sequence>MIPDVFLIILLLVIGLASATDIPRDLKVNTNVGEVLGKRLTTVAVGAPNRQVDAFLGIPYAEPPVDDLRFKAPVAKRPFDHTLNATYYGYGCFHFPDETFPGFRGSEMWNSPVRLSEDCLNLNVWTPYPRPQAATVMIWIYGGSFLSGVSSLDVYDGQYLAAEQNVVVVSMNYRLGALGFLAMGQDSSPGNQGLMDQTLAMRWVQDNIHEFGGDPNQVTIFGESAGAASVSLHLLSPISRNLFQRAIMQSSAATAPWATVDHDEGLRRGKLLAEKLQCSEGNNGVELTIPQMVDCIRTREVTQILLKQFEITDGFCEFPFPPVVDGTFITETPRTSLERRSFKDGEIMLGSNLNEAYFFIIYEVPGFDKDSESLLNRDQFYDALQYSFPRVNSFGQDAIAFQYTEWLAPHDPVKLRDGVDFAAGDYLFACSTYDFAYSYASANNKVYYYRFLERDSTSPWPDWMGVLHGDEILYIFGMPLIAERNYTDIEVALSRKMMTYWANFAKTGNPNKMTDSDPDSGEWPEYTTNKQKYLELTEDLANNNPSVGRGPKADKCAFWRDYLPTLQTQTGDIKETEIKWKEEFSKWYTKHMVNWKAEFAHYINNKDAQCDGR</sequence>
<dbReference type="EnsemblMetazoa" id="XM_011668292">
    <property type="protein sequence ID" value="XP_011666594"/>
    <property type="gene ID" value="LOC762935"/>
</dbReference>
<dbReference type="OMA" id="CDHLVAP"/>
<dbReference type="KEGG" id="spu:762935"/>
<dbReference type="EnsemblMetazoa" id="XM_030981887">
    <property type="protein sequence ID" value="XP_030837747"/>
    <property type="gene ID" value="LOC762935"/>
</dbReference>
<evidence type="ECO:0000256" key="2">
    <source>
        <dbReference type="ARBA" id="ARBA00022487"/>
    </source>
</evidence>
<feature type="signal peptide" evidence="6">
    <location>
        <begin position="1"/>
        <end position="19"/>
    </location>
</feature>
<dbReference type="InterPro" id="IPR050654">
    <property type="entry name" value="AChE-related_enzymes"/>
</dbReference>
<dbReference type="Gene3D" id="3.40.50.1820">
    <property type="entry name" value="alpha/beta hydrolase"/>
    <property type="match status" value="1"/>
</dbReference>
<feature type="chain" id="PRO_5034190156" description="Carboxylic ester hydrolase" evidence="6">
    <location>
        <begin position="20"/>
        <end position="613"/>
    </location>
</feature>
<reference evidence="8" key="2">
    <citation type="submission" date="2021-01" db="UniProtKB">
        <authorList>
            <consortium name="EnsemblMetazoa"/>
        </authorList>
    </citation>
    <scope>IDENTIFICATION</scope>
</reference>
<dbReference type="SUPFAM" id="SSF53474">
    <property type="entry name" value="alpha/beta-Hydrolases"/>
    <property type="match status" value="1"/>
</dbReference>
<evidence type="ECO:0000256" key="4">
    <source>
        <dbReference type="ARBA" id="ARBA00023157"/>
    </source>
</evidence>
<evidence type="ECO:0000256" key="3">
    <source>
        <dbReference type="ARBA" id="ARBA00022801"/>
    </source>
</evidence>
<dbReference type="RefSeq" id="XP_030837747.1">
    <property type="nucleotide sequence ID" value="XM_030981887.1"/>
</dbReference>
<keyword evidence="4" id="KW-1015">Disulfide bond</keyword>
<evidence type="ECO:0000256" key="1">
    <source>
        <dbReference type="ARBA" id="ARBA00005964"/>
    </source>
</evidence>
<dbReference type="InterPro" id="IPR002018">
    <property type="entry name" value="CarbesteraseB"/>
</dbReference>
<dbReference type="CDD" id="cd00312">
    <property type="entry name" value="Esterase_lipase"/>
    <property type="match status" value="1"/>
</dbReference>
<dbReference type="AlphaFoldDB" id="A0A7M7GHM5"/>
<comment type="similarity">
    <text evidence="1 6">Belongs to the type-B carboxylesterase/lipase family.</text>
</comment>
<dbReference type="RefSeq" id="XP_011666591.1">
    <property type="nucleotide sequence ID" value="XM_011668289.2"/>
</dbReference>
<dbReference type="PROSITE" id="PS00122">
    <property type="entry name" value="CARBOXYLESTERASE_B_1"/>
    <property type="match status" value="1"/>
</dbReference>
<evidence type="ECO:0000256" key="6">
    <source>
        <dbReference type="RuleBase" id="RU361235"/>
    </source>
</evidence>
<keyword evidence="3 6" id="KW-0378">Hydrolase</keyword>
<dbReference type="InterPro" id="IPR000997">
    <property type="entry name" value="Cholinesterase"/>
</dbReference>
<dbReference type="EnsemblMetazoa" id="XM_011668289">
    <property type="protein sequence ID" value="XP_011666591"/>
    <property type="gene ID" value="LOC762935"/>
</dbReference>
<dbReference type="Pfam" id="PF00135">
    <property type="entry name" value="COesterase"/>
    <property type="match status" value="1"/>
</dbReference>
<evidence type="ECO:0000313" key="9">
    <source>
        <dbReference type="Proteomes" id="UP000007110"/>
    </source>
</evidence>
<dbReference type="GO" id="GO:0003990">
    <property type="term" value="F:acetylcholinesterase activity"/>
    <property type="evidence" value="ECO:0000318"/>
    <property type="project" value="GO_Central"/>
</dbReference>
<evidence type="ECO:0000313" key="8">
    <source>
        <dbReference type="EnsemblMetazoa" id="XP_003724697"/>
    </source>
</evidence>
<proteinExistence type="inferred from homology"/>